<evidence type="ECO:0000313" key="9">
    <source>
        <dbReference type="Proteomes" id="UP000721861"/>
    </source>
</evidence>
<feature type="domain" description="HYDIN/VesB/CFA65-like Ig-like" evidence="7">
    <location>
        <begin position="244"/>
        <end position="320"/>
    </location>
</feature>
<keyword evidence="9" id="KW-1185">Reference proteome</keyword>
<evidence type="ECO:0000259" key="6">
    <source>
        <dbReference type="Pfam" id="PF19190"/>
    </source>
</evidence>
<dbReference type="EMBL" id="JAGUCN010000030">
    <property type="protein sequence ID" value="MBS2213591.1"/>
    <property type="molecule type" value="Genomic_DNA"/>
</dbReference>
<comment type="subcellular location">
    <subcellularLocation>
        <location evidence="1">Cell projection</location>
        <location evidence="1">Cilium</location>
    </subcellularLocation>
    <subcellularLocation>
        <location evidence="2">Cytoplasm</location>
    </subcellularLocation>
</comment>
<dbReference type="InterPro" id="IPR013783">
    <property type="entry name" value="Ig-like_fold"/>
</dbReference>
<dbReference type="SUPFAM" id="SSF75011">
    <property type="entry name" value="3-carboxy-cis,cis-mucoante lactonizing enzyme"/>
    <property type="match status" value="1"/>
</dbReference>
<dbReference type="Gene3D" id="2.60.40.10">
    <property type="entry name" value="Immunoglobulins"/>
    <property type="match status" value="2"/>
</dbReference>
<evidence type="ECO:0000256" key="4">
    <source>
        <dbReference type="ARBA" id="ARBA00023069"/>
    </source>
</evidence>
<keyword evidence="5" id="KW-0966">Cell projection</keyword>
<dbReference type="InterPro" id="IPR024361">
    <property type="entry name" value="BACON"/>
</dbReference>
<dbReference type="Pfam" id="PF19190">
    <property type="entry name" value="BACON_2"/>
    <property type="match status" value="2"/>
</dbReference>
<evidence type="ECO:0000313" key="8">
    <source>
        <dbReference type="EMBL" id="MBS2213591.1"/>
    </source>
</evidence>
<protein>
    <recommendedName>
        <fullName evidence="10">BACON domain-containing protein</fullName>
    </recommendedName>
</protein>
<sequence>MKKHNFVFAIYWFLFIAFAVSYGCSDDSEEPPVVDAELVVSPGILSFNASDTGLLYLSVQPASKFTWQISSAPEWLNISPMSGTVKDEIIELQITAKAEGLGEGNHSGQIEIISNGAGHFRATVVMHVDPHPVAQVEPAKVDLGTENEKSIFINNSGTGILTWQLKDAPEWVSLSRTDGRSGEDYGTEVIVSAIRKGLPVGAKTGSMVLSSNSEEGDITIDLSMEVPALALISSSVSEITFAHSVINQSFYVRNEGNVDANWEWSMNETFLSADITEGTINPGDSAKVTLTLDRSQLTEEQYSTEATLSCNDGNTISLPIHITHYNEVELQIDGKIIDAEYDRINDVIIAVSEGPNELRKFDPVTQTISTVALNMIPKCVSVSQDGNYAAVGHDGQVAYVNLSTMTIEKHYGLTTNAYDIVLAPNNWVYVVPESSQWEKLRCINLATGVESNQTGYSIHGRTKIKLHPTGDYIYGANNGLSPSDFEKYDITGGTAAYLYDSPYHGDYDFSGDIWISEDGNRLFAKSRNVFNSSATQANDMTYNGALSGEGYVMTLDYSAAASKICAVFTEGSYWDQIPGNEVHIYETTYLAFQETMTLPAFLVPDGQGGVTKFESQGHFGFFNASGTAYYVLVKAEAGSGMINEWAITTIDID</sequence>
<organism evidence="8 9">
    <name type="scientific">Carboxylicivirga mesophila</name>
    <dbReference type="NCBI Taxonomy" id="1166478"/>
    <lineage>
        <taxon>Bacteria</taxon>
        <taxon>Pseudomonadati</taxon>
        <taxon>Bacteroidota</taxon>
        <taxon>Bacteroidia</taxon>
        <taxon>Marinilabiliales</taxon>
        <taxon>Marinilabiliaceae</taxon>
        <taxon>Carboxylicivirga</taxon>
    </lineage>
</organism>
<dbReference type="RefSeq" id="WP_212230968.1">
    <property type="nucleotide sequence ID" value="NZ_JAGUCN010000030.1"/>
</dbReference>
<name>A0ABS5KEW3_9BACT</name>
<comment type="caution">
    <text evidence="8">The sequence shown here is derived from an EMBL/GenBank/DDBJ whole genome shotgun (WGS) entry which is preliminary data.</text>
</comment>
<proteinExistence type="predicted"/>
<feature type="domain" description="BACON" evidence="6">
    <location>
        <begin position="135"/>
        <end position="211"/>
    </location>
</feature>
<evidence type="ECO:0000256" key="3">
    <source>
        <dbReference type="ARBA" id="ARBA00022490"/>
    </source>
</evidence>
<evidence type="ECO:0000256" key="1">
    <source>
        <dbReference type="ARBA" id="ARBA00004138"/>
    </source>
</evidence>
<dbReference type="Gene3D" id="2.130.10.10">
    <property type="entry name" value="YVTN repeat-like/Quinoprotein amine dehydrogenase"/>
    <property type="match status" value="1"/>
</dbReference>
<feature type="domain" description="BACON" evidence="6">
    <location>
        <begin position="38"/>
        <end position="119"/>
    </location>
</feature>
<evidence type="ECO:0000259" key="7">
    <source>
        <dbReference type="Pfam" id="PF22544"/>
    </source>
</evidence>
<evidence type="ECO:0000256" key="5">
    <source>
        <dbReference type="ARBA" id="ARBA00023273"/>
    </source>
</evidence>
<evidence type="ECO:0008006" key="10">
    <source>
        <dbReference type="Google" id="ProtNLM"/>
    </source>
</evidence>
<keyword evidence="3" id="KW-0963">Cytoplasm</keyword>
<keyword evidence="4" id="KW-0969">Cilium</keyword>
<dbReference type="Pfam" id="PF22544">
    <property type="entry name" value="HYDIN_VesB_CFA65-like_Ig"/>
    <property type="match status" value="1"/>
</dbReference>
<accession>A0ABS5KEW3</accession>
<dbReference type="Proteomes" id="UP000721861">
    <property type="component" value="Unassembled WGS sequence"/>
</dbReference>
<reference evidence="8 9" key="1">
    <citation type="journal article" date="2014" name="Int. J. Syst. Evol. Microbiol.">
        <title>Carboxylicivirga gen. nov. in the family Marinilabiliaceae with two novel species, Carboxylicivirga mesophila sp. nov. and Carboxylicivirga taeanensis sp. nov., and reclassification of Cytophaga fermentans as Saccharicrinis fermentans gen. nov., comb. nov.</title>
        <authorList>
            <person name="Yang S.H."/>
            <person name="Seo H.S."/>
            <person name="Woo J.H."/>
            <person name="Oh H.M."/>
            <person name="Jang H."/>
            <person name="Lee J.H."/>
            <person name="Kim S.J."/>
            <person name="Kwon K.K."/>
        </authorList>
    </citation>
    <scope>NUCLEOTIDE SEQUENCE [LARGE SCALE GENOMIC DNA]</scope>
    <source>
        <strain evidence="8 9">JCM 18290</strain>
    </source>
</reference>
<gene>
    <name evidence="8" type="ORF">KEM09_19440</name>
</gene>
<dbReference type="PROSITE" id="PS51257">
    <property type="entry name" value="PROKAR_LIPOPROTEIN"/>
    <property type="match status" value="1"/>
</dbReference>
<dbReference type="InterPro" id="IPR053879">
    <property type="entry name" value="HYDIN_VesB_CFA65-like_Ig"/>
</dbReference>
<evidence type="ECO:0000256" key="2">
    <source>
        <dbReference type="ARBA" id="ARBA00004496"/>
    </source>
</evidence>
<dbReference type="InterPro" id="IPR015943">
    <property type="entry name" value="WD40/YVTN_repeat-like_dom_sf"/>
</dbReference>